<dbReference type="CDD" id="cd10170">
    <property type="entry name" value="ASKHA_NBD_HSP70"/>
    <property type="match status" value="1"/>
</dbReference>
<dbReference type="PANTHER" id="PTHR14187:SF5">
    <property type="entry name" value="HEAT SHOCK 70 KDA PROTEIN 12A"/>
    <property type="match status" value="1"/>
</dbReference>
<dbReference type="EMBL" id="BAAFSV010000005">
    <property type="protein sequence ID" value="GAB1318831.1"/>
    <property type="molecule type" value="Genomic_DNA"/>
</dbReference>
<reference evidence="1 2" key="1">
    <citation type="submission" date="2024-09" db="EMBL/GenBank/DDBJ databases">
        <title>Itraconazole resistance in Madurella fahalii resulting from another homologue of gene encoding cytochrome P450 14-alpha sterol demethylase (CYP51).</title>
        <authorList>
            <person name="Yoshioka I."/>
            <person name="Fahal A.H."/>
            <person name="Kaneko S."/>
            <person name="Yaguchi T."/>
        </authorList>
    </citation>
    <scope>NUCLEOTIDE SEQUENCE [LARGE SCALE GENOMIC DNA]</scope>
    <source>
        <strain evidence="1 2">IFM 68171</strain>
    </source>
</reference>
<organism evidence="1 2">
    <name type="scientific">Madurella fahalii</name>
    <dbReference type="NCBI Taxonomy" id="1157608"/>
    <lineage>
        <taxon>Eukaryota</taxon>
        <taxon>Fungi</taxon>
        <taxon>Dikarya</taxon>
        <taxon>Ascomycota</taxon>
        <taxon>Pezizomycotina</taxon>
        <taxon>Sordariomycetes</taxon>
        <taxon>Sordariomycetidae</taxon>
        <taxon>Sordariales</taxon>
        <taxon>Sordariales incertae sedis</taxon>
        <taxon>Madurella</taxon>
    </lineage>
</organism>
<comment type="caution">
    <text evidence="1">The sequence shown here is derived from an EMBL/GenBank/DDBJ whole genome shotgun (WGS) entry which is preliminary data.</text>
</comment>
<dbReference type="Gene3D" id="3.30.420.40">
    <property type="match status" value="2"/>
</dbReference>
<dbReference type="PANTHER" id="PTHR14187">
    <property type="entry name" value="ALPHA KINASE/ELONGATION FACTOR 2 KINASE"/>
    <property type="match status" value="1"/>
</dbReference>
<dbReference type="Proteomes" id="UP001628179">
    <property type="component" value="Unassembled WGS sequence"/>
</dbReference>
<gene>
    <name evidence="1" type="ORF">MFIFM68171_09041</name>
</gene>
<evidence type="ECO:0000313" key="2">
    <source>
        <dbReference type="Proteomes" id="UP001628179"/>
    </source>
</evidence>
<sequence>MATSSQSPHGMGLRIAIGIDFGTTFSGAAVRSSHFANSLRGWLSSRLQGDLGYSTDFHLKRLDDARRLWVQHNTTATALTVDYLKSLWRATLDHVIGAGRITKEQIVGLTLHVAIGVPANSKPETLARFKGAVEAAGIPACAGHRHLLSTVEFCMEPEAAALAYIEVTGSLSDLTSGGIITICDCGGATADAISYDITSTEPLALEECVPGDARFCGLVLLDGLFRERLEEKIREAVGPSAPSDISIWTRHLYRLMWRRLIKPDFDGSSGPYSEPIATGRRGKRQCTRSADVTFTSDELKALFDPTIGKIVDLVRNQVEAAWQKRHKLPKYLIVCGGFSGSRYLGIQLSAEINRLNNEYSQEHPIRIETATRIER</sequence>
<dbReference type="RefSeq" id="XP_070920561.1">
    <property type="nucleotide sequence ID" value="XM_071064460.1"/>
</dbReference>
<accession>A0ABQ0GM78</accession>
<keyword evidence="2" id="KW-1185">Reference proteome</keyword>
<dbReference type="SUPFAM" id="SSF53067">
    <property type="entry name" value="Actin-like ATPase domain"/>
    <property type="match status" value="2"/>
</dbReference>
<dbReference type="GeneID" id="98179783"/>
<name>A0ABQ0GM78_9PEZI</name>
<dbReference type="Gene3D" id="3.90.640.10">
    <property type="entry name" value="Actin, Chain A, domain 4"/>
    <property type="match status" value="1"/>
</dbReference>
<proteinExistence type="predicted"/>
<protein>
    <submittedName>
        <fullName evidence="1">Uncharacterized protein</fullName>
    </submittedName>
</protein>
<evidence type="ECO:0000313" key="1">
    <source>
        <dbReference type="EMBL" id="GAB1318831.1"/>
    </source>
</evidence>
<dbReference type="InterPro" id="IPR043129">
    <property type="entry name" value="ATPase_NBD"/>
</dbReference>